<proteinExistence type="predicted"/>
<gene>
    <name evidence="10" type="ORF">CPAV1605_691</name>
</gene>
<dbReference type="Gene3D" id="3.40.430.10">
    <property type="entry name" value="Dihydrofolate Reductase, subunit A"/>
    <property type="match status" value="1"/>
</dbReference>
<dbReference type="InterPro" id="IPR016192">
    <property type="entry name" value="APOBEC/CMP_deaminase_Zn-bd"/>
</dbReference>
<dbReference type="PROSITE" id="PS51747">
    <property type="entry name" value="CYT_DCMP_DEAMINASES_2"/>
    <property type="match status" value="1"/>
</dbReference>
<dbReference type="SUPFAM" id="SSF53927">
    <property type="entry name" value="Cytidine deaminase-like"/>
    <property type="match status" value="1"/>
</dbReference>
<dbReference type="GO" id="GO:0004746">
    <property type="term" value="F:riboflavin synthase activity"/>
    <property type="evidence" value="ECO:0007669"/>
    <property type="project" value="TreeGrafter"/>
</dbReference>
<evidence type="ECO:0000256" key="1">
    <source>
        <dbReference type="ARBA" id="ARBA00004882"/>
    </source>
</evidence>
<dbReference type="Gene3D" id="3.40.140.10">
    <property type="entry name" value="Cytidine Deaminase, domain 2"/>
    <property type="match status" value="1"/>
</dbReference>
<dbReference type="Pfam" id="PF01872">
    <property type="entry name" value="RibD_C"/>
    <property type="match status" value="1"/>
</dbReference>
<sequence>MFTGIICCLGIIKRVFIDPLKLIKTLEIEVPTEYLIGIILGDSIAVNGVCLTVVAINDQCLSFEVMQQTLKRTILNKLKENNIVNIEKAMTSENRINGHIVTGHIDGIATVTKIEIQEDKSEKVFFKNFDVENFSNEWLIPKGSIAINGISLTLAGRFDDEFFVSLIPYTIENTTLKNIKIGNFVNVEYDILAKKKSNQDLSNEIKLDTHILSDEHAMKLALYLGQKGKDTAPPNPWVGCVITKDNKIIGYGYHNKAGTDHAEIKAIKMALHNNKILEGSCLYTTLEPCVHVGRTPPCCNRIIKEKIGKVVIGIEDPDKRVAGNGTSILRDHNIEVVVNVLKNEIESSLLPYTTFKIKDRPYIILKLATSIDGKITINKNDSKWISCSESRNKVHQLRYSCQGILVGVNTVIHDNPQLNVRLNIENINQPLRLNIENINQPLRLNIENINQPLRLNIENINQPLRIILDTYGKLSDTNLNIFNTTLSKTLIFCSKDCNKESIAIWNKYGITYKIVPIDPKTNKLDLKSILLCLKEINIMSLLIEGGADIFSSFIKNDYWDKIINYQAPCLVGNKGLSMFNLDLNGKKTLLKLKSSQRVGSCLENIYLKN</sequence>
<evidence type="ECO:0000259" key="8">
    <source>
        <dbReference type="PROSITE" id="PS51177"/>
    </source>
</evidence>
<dbReference type="InterPro" id="IPR004794">
    <property type="entry name" value="Eubact_RibD"/>
</dbReference>
<feature type="domain" description="Lumazine-binding" evidence="8">
    <location>
        <begin position="100"/>
        <end position="200"/>
    </location>
</feature>
<dbReference type="Pfam" id="PF00383">
    <property type="entry name" value="dCMP_cyt_deam_1"/>
    <property type="match status" value="1"/>
</dbReference>
<dbReference type="InterPro" id="IPR016193">
    <property type="entry name" value="Cytidine_deaminase-like"/>
</dbReference>
<dbReference type="GO" id="GO:0008270">
    <property type="term" value="F:zinc ion binding"/>
    <property type="evidence" value="ECO:0007669"/>
    <property type="project" value="InterPro"/>
</dbReference>
<dbReference type="InterPro" id="IPR026017">
    <property type="entry name" value="Lumazine-bd_dom"/>
</dbReference>
<dbReference type="InterPro" id="IPR002125">
    <property type="entry name" value="CMP_dCMP_dom"/>
</dbReference>
<dbReference type="PROSITE" id="PS00903">
    <property type="entry name" value="CYT_DCMP_DEAMINASES_1"/>
    <property type="match status" value="1"/>
</dbReference>
<name>A0A5E8CIQ1_9ZZZZ</name>
<dbReference type="InterPro" id="IPR023366">
    <property type="entry name" value="ATP_synth_asu-like_sf"/>
</dbReference>
<dbReference type="GO" id="GO:0008835">
    <property type="term" value="F:diaminohydroxyphosphoribosylaminopyrimidine deaminase activity"/>
    <property type="evidence" value="ECO:0007669"/>
    <property type="project" value="InterPro"/>
</dbReference>
<dbReference type="NCBIfam" id="TIGR00227">
    <property type="entry name" value="ribD_Cterm"/>
    <property type="match status" value="1"/>
</dbReference>
<dbReference type="GO" id="GO:0050661">
    <property type="term" value="F:NADP binding"/>
    <property type="evidence" value="ECO:0007669"/>
    <property type="project" value="InterPro"/>
</dbReference>
<dbReference type="PROSITE" id="PS51177">
    <property type="entry name" value="LUMAZINE_BIND"/>
    <property type="match status" value="2"/>
</dbReference>
<evidence type="ECO:0000259" key="9">
    <source>
        <dbReference type="PROSITE" id="PS51747"/>
    </source>
</evidence>
<accession>A0A5E8CIQ1</accession>
<comment type="pathway">
    <text evidence="2">Cofactor biosynthesis; riboflavin biosynthesis; 5-amino-6-(D-ribitylamino)uracil from GTP: step 3/4.</text>
</comment>
<dbReference type="InterPro" id="IPR011549">
    <property type="entry name" value="RibD_C"/>
</dbReference>
<protein>
    <submittedName>
        <fullName evidence="10">RibD C-terminal domain</fullName>
    </submittedName>
</protein>
<dbReference type="GO" id="GO:0008703">
    <property type="term" value="F:5-amino-6-(5-phosphoribosylamino)uracil reductase activity"/>
    <property type="evidence" value="ECO:0007669"/>
    <property type="project" value="InterPro"/>
</dbReference>
<keyword evidence="4" id="KW-0479">Metal-binding</keyword>
<feature type="domain" description="CMP/dCMP-type deaminase" evidence="9">
    <location>
        <begin position="212"/>
        <end position="337"/>
    </location>
</feature>
<dbReference type="GO" id="GO:0009231">
    <property type="term" value="P:riboflavin biosynthetic process"/>
    <property type="evidence" value="ECO:0007669"/>
    <property type="project" value="UniProtKB-UniPathway"/>
</dbReference>
<keyword evidence="6" id="KW-0862">Zinc</keyword>
<evidence type="ECO:0000256" key="6">
    <source>
        <dbReference type="ARBA" id="ARBA00022833"/>
    </source>
</evidence>
<dbReference type="CDD" id="cd00402">
    <property type="entry name" value="Riboflavin_synthase_like"/>
    <property type="match status" value="1"/>
</dbReference>
<dbReference type="NCBIfam" id="TIGR00187">
    <property type="entry name" value="ribE"/>
    <property type="match status" value="1"/>
</dbReference>
<evidence type="ECO:0000256" key="4">
    <source>
        <dbReference type="ARBA" id="ARBA00022723"/>
    </source>
</evidence>
<feature type="domain" description="Lumazine-binding" evidence="8">
    <location>
        <begin position="1"/>
        <end position="99"/>
    </location>
</feature>
<keyword evidence="7" id="KW-0511">Multifunctional enzyme</keyword>
<reference evidence="10" key="1">
    <citation type="submission" date="2019-09" db="EMBL/GenBank/DDBJ databases">
        <authorList>
            <person name="Needham M D."/>
        </authorList>
    </citation>
    <scope>NUCLEOTIDE SEQUENCE</scope>
</reference>
<evidence type="ECO:0000256" key="5">
    <source>
        <dbReference type="ARBA" id="ARBA00022737"/>
    </source>
</evidence>
<dbReference type="PANTHER" id="PTHR21098">
    <property type="entry name" value="RIBOFLAVIN SYNTHASE ALPHA CHAIN"/>
    <property type="match status" value="1"/>
</dbReference>
<organism evidence="10">
    <name type="scientific">seawater metagenome</name>
    <dbReference type="NCBI Taxonomy" id="1561972"/>
    <lineage>
        <taxon>unclassified sequences</taxon>
        <taxon>metagenomes</taxon>
        <taxon>ecological metagenomes</taxon>
    </lineage>
</organism>
<keyword evidence="5" id="KW-0677">Repeat</keyword>
<evidence type="ECO:0000313" key="10">
    <source>
        <dbReference type="EMBL" id="VVU94966.1"/>
    </source>
</evidence>
<dbReference type="Pfam" id="PF00677">
    <property type="entry name" value="Lum_binding"/>
    <property type="match status" value="2"/>
</dbReference>
<evidence type="ECO:0000256" key="2">
    <source>
        <dbReference type="ARBA" id="ARBA00004910"/>
    </source>
</evidence>
<dbReference type="NCBIfam" id="TIGR00326">
    <property type="entry name" value="eubact_ribD"/>
    <property type="match status" value="1"/>
</dbReference>
<dbReference type="NCBIfam" id="NF006767">
    <property type="entry name" value="PRK09289.1"/>
    <property type="match status" value="1"/>
</dbReference>
<dbReference type="InterPro" id="IPR024072">
    <property type="entry name" value="DHFR-like_dom_sf"/>
</dbReference>
<dbReference type="CDD" id="cd01284">
    <property type="entry name" value="Riboflavin_deaminase-reductase"/>
    <property type="match status" value="1"/>
</dbReference>
<dbReference type="UniPathway" id="UPA00275">
    <property type="reaction ID" value="UER00401"/>
</dbReference>
<comment type="pathway">
    <text evidence="1">Cofactor biosynthesis; riboflavin biosynthesis; 5-amino-6-(D-ribitylamino)uracil from GTP: step 2/4.</text>
</comment>
<dbReference type="PANTHER" id="PTHR21098:SF0">
    <property type="entry name" value="RIBOFLAVIN SYNTHASE"/>
    <property type="match status" value="1"/>
</dbReference>
<keyword evidence="3" id="KW-0686">Riboflavin biosynthesis</keyword>
<dbReference type="InterPro" id="IPR001783">
    <property type="entry name" value="Lumazine-bd"/>
</dbReference>
<evidence type="ECO:0000256" key="3">
    <source>
        <dbReference type="ARBA" id="ARBA00022619"/>
    </source>
</evidence>
<dbReference type="AlphaFoldDB" id="A0A5E8CIQ1"/>
<dbReference type="Gene3D" id="2.40.30.20">
    <property type="match status" value="2"/>
</dbReference>
<dbReference type="EMBL" id="CABVLZ010000003">
    <property type="protein sequence ID" value="VVU94966.1"/>
    <property type="molecule type" value="Genomic_DNA"/>
</dbReference>
<dbReference type="SUPFAM" id="SSF63380">
    <property type="entry name" value="Riboflavin synthase domain-like"/>
    <property type="match status" value="2"/>
</dbReference>
<evidence type="ECO:0000256" key="7">
    <source>
        <dbReference type="ARBA" id="ARBA00023268"/>
    </source>
</evidence>
<dbReference type="InterPro" id="IPR017938">
    <property type="entry name" value="Riboflavin_synthase-like_b-brl"/>
</dbReference>
<dbReference type="InterPro" id="IPR002734">
    <property type="entry name" value="RibDG_C"/>
</dbReference>
<dbReference type="SUPFAM" id="SSF53597">
    <property type="entry name" value="Dihydrofolate reductase-like"/>
    <property type="match status" value="1"/>
</dbReference>